<dbReference type="EMBL" id="MHOB01000049">
    <property type="protein sequence ID" value="OGZ56515.1"/>
    <property type="molecule type" value="Genomic_DNA"/>
</dbReference>
<comment type="similarity">
    <text evidence="1">Belongs to the DegT/DnrJ/EryC1 family.</text>
</comment>
<dbReference type="PANTHER" id="PTHR30244:SF34">
    <property type="entry name" value="DTDP-4-AMINO-4,6-DIDEOXYGALACTOSE TRANSAMINASE"/>
    <property type="match status" value="1"/>
</dbReference>
<evidence type="ECO:0000313" key="2">
    <source>
        <dbReference type="EMBL" id="OGZ56515.1"/>
    </source>
</evidence>
<reference evidence="2 3" key="1">
    <citation type="journal article" date="2016" name="Nat. Commun.">
        <title>Thousands of microbial genomes shed light on interconnected biogeochemical processes in an aquifer system.</title>
        <authorList>
            <person name="Anantharaman K."/>
            <person name="Brown C.T."/>
            <person name="Hug L.A."/>
            <person name="Sharon I."/>
            <person name="Castelle C.J."/>
            <person name="Probst A.J."/>
            <person name="Thomas B.C."/>
            <person name="Singh A."/>
            <person name="Wilkins M.J."/>
            <person name="Karaoz U."/>
            <person name="Brodie E.L."/>
            <person name="Williams K.H."/>
            <person name="Hubbard S.S."/>
            <person name="Banfield J.F."/>
        </authorList>
    </citation>
    <scope>NUCLEOTIDE SEQUENCE [LARGE SCALE GENOMIC DNA]</scope>
</reference>
<dbReference type="GO" id="GO:0008483">
    <property type="term" value="F:transaminase activity"/>
    <property type="evidence" value="ECO:0007669"/>
    <property type="project" value="TreeGrafter"/>
</dbReference>
<dbReference type="SUPFAM" id="SSF53383">
    <property type="entry name" value="PLP-dependent transferases"/>
    <property type="match status" value="1"/>
</dbReference>
<protein>
    <recommendedName>
        <fullName evidence="4">NarL family transcriptional regulator</fullName>
    </recommendedName>
</protein>
<dbReference type="GO" id="GO:0000271">
    <property type="term" value="P:polysaccharide biosynthetic process"/>
    <property type="evidence" value="ECO:0007669"/>
    <property type="project" value="TreeGrafter"/>
</dbReference>
<name>A0A1G2H210_9BACT</name>
<comment type="caution">
    <text evidence="2">The sequence shown here is derived from an EMBL/GenBank/DDBJ whole genome shotgun (WGS) entry which is preliminary data.</text>
</comment>
<dbReference type="InterPro" id="IPR015422">
    <property type="entry name" value="PyrdxlP-dep_Trfase_small"/>
</dbReference>
<dbReference type="InterPro" id="IPR000653">
    <property type="entry name" value="DegT/StrS_aminotransferase"/>
</dbReference>
<dbReference type="AlphaFoldDB" id="A0A1G2H210"/>
<evidence type="ECO:0000256" key="1">
    <source>
        <dbReference type="RuleBase" id="RU004508"/>
    </source>
</evidence>
<gene>
    <name evidence="2" type="ORF">A3G60_01615</name>
</gene>
<dbReference type="InterPro" id="IPR015421">
    <property type="entry name" value="PyrdxlP-dep_Trfase_major"/>
</dbReference>
<dbReference type="Pfam" id="PF01041">
    <property type="entry name" value="DegT_DnrJ_EryC1"/>
    <property type="match status" value="1"/>
</dbReference>
<dbReference type="InterPro" id="IPR015424">
    <property type="entry name" value="PyrdxlP-dep_Trfase"/>
</dbReference>
<sequence length="408" mass="46372">MKRIAYAATIYGTPEIRAVNRVLADPMKLVAGPLVQRFEKNIARLFGKKYGVMTNSGSSANLIAIDVLDLPKGSEVITPALTFSTTLAPIIQKNLMPVFADSENGTYTINIDHVEKLLSPRTKALFIPSLMGGIPDLERLRDIAHKHKLRFIEDSCDTLGARFAGKPTGAYSDISTTSFYASHIITAAAGGGMACFHDNDLSRRALLKSNWGRESTLFGPHEKSENLRKRWAGKIERNHYDAKFIFSEIGYNFQPSEIHAAFGLEQLKRFTDFFKKRQKNFSSLLNFFQKYEDLFILPKQHPRAEAAWLAFPLTIRTTAGFSRKELTYYLERHNIQTRPIFTGNALRQPAFHDIRARRMRKGYPVADSIMRNGFLIGCHHGLTEKDVDYIKEIFENYLKTHDYKKPSL</sequence>
<evidence type="ECO:0000313" key="3">
    <source>
        <dbReference type="Proteomes" id="UP000178996"/>
    </source>
</evidence>
<dbReference type="PANTHER" id="PTHR30244">
    <property type="entry name" value="TRANSAMINASE"/>
    <property type="match status" value="1"/>
</dbReference>
<organism evidence="2 3">
    <name type="scientific">Candidatus Ryanbacteria bacterium RIFCSPLOWO2_12_FULL_47_9c</name>
    <dbReference type="NCBI Taxonomy" id="1802131"/>
    <lineage>
        <taxon>Bacteria</taxon>
        <taxon>Candidatus Ryaniibacteriota</taxon>
    </lineage>
</organism>
<dbReference type="CDD" id="cd00616">
    <property type="entry name" value="AHBA_syn"/>
    <property type="match status" value="1"/>
</dbReference>
<dbReference type="Gene3D" id="3.40.640.10">
    <property type="entry name" value="Type I PLP-dependent aspartate aminotransferase-like (Major domain)"/>
    <property type="match status" value="1"/>
</dbReference>
<dbReference type="GO" id="GO:0030170">
    <property type="term" value="F:pyridoxal phosphate binding"/>
    <property type="evidence" value="ECO:0007669"/>
    <property type="project" value="TreeGrafter"/>
</dbReference>
<evidence type="ECO:0008006" key="4">
    <source>
        <dbReference type="Google" id="ProtNLM"/>
    </source>
</evidence>
<dbReference type="PIRSF" id="PIRSF000390">
    <property type="entry name" value="PLP_StrS"/>
    <property type="match status" value="1"/>
</dbReference>
<keyword evidence="1" id="KW-0663">Pyridoxal phosphate</keyword>
<accession>A0A1G2H210</accession>
<dbReference type="Proteomes" id="UP000178996">
    <property type="component" value="Unassembled WGS sequence"/>
</dbReference>
<dbReference type="Gene3D" id="3.90.1150.10">
    <property type="entry name" value="Aspartate Aminotransferase, domain 1"/>
    <property type="match status" value="1"/>
</dbReference>
<proteinExistence type="inferred from homology"/>